<dbReference type="PANTHER" id="PTHR31157:SF1">
    <property type="entry name" value="SCP DOMAIN-CONTAINING PROTEIN"/>
    <property type="match status" value="1"/>
</dbReference>
<proteinExistence type="predicted"/>
<comment type="caution">
    <text evidence="3">The sequence shown here is derived from an EMBL/GenBank/DDBJ whole genome shotgun (WGS) entry which is preliminary data.</text>
</comment>
<feature type="signal peptide" evidence="1">
    <location>
        <begin position="1"/>
        <end position="21"/>
    </location>
</feature>
<dbReference type="InterPro" id="IPR035940">
    <property type="entry name" value="CAP_sf"/>
</dbReference>
<reference evidence="3 4" key="1">
    <citation type="submission" date="2014-02" db="EMBL/GenBank/DDBJ databases">
        <title>Single nucleus genome sequencing reveals high similarity among nuclei of an endomycorrhizal fungus.</title>
        <authorList>
            <person name="Lin K."/>
            <person name="Geurts R."/>
            <person name="Zhang Z."/>
            <person name="Limpens E."/>
            <person name="Saunders D.G."/>
            <person name="Mu D."/>
            <person name="Pang E."/>
            <person name="Cao H."/>
            <person name="Cha H."/>
            <person name="Lin T."/>
            <person name="Zhou Q."/>
            <person name="Shang Y."/>
            <person name="Li Y."/>
            <person name="Ivanov S."/>
            <person name="Sharma T."/>
            <person name="Velzen R.V."/>
            <person name="Ruijter N.D."/>
            <person name="Aanen D.K."/>
            <person name="Win J."/>
            <person name="Kamoun S."/>
            <person name="Bisseling T."/>
            <person name="Huang S."/>
        </authorList>
    </citation>
    <scope>NUCLEOTIDE SEQUENCE [LARGE SCALE GENOMIC DNA]</scope>
    <source>
        <strain evidence="4">DAOM197198w</strain>
    </source>
</reference>
<keyword evidence="4" id="KW-1185">Reference proteome</keyword>
<evidence type="ECO:0000256" key="1">
    <source>
        <dbReference type="SAM" id="SignalP"/>
    </source>
</evidence>
<gene>
    <name evidence="3" type="ORF">RirG_260190</name>
</gene>
<dbReference type="Gene3D" id="3.40.33.10">
    <property type="entry name" value="CAP"/>
    <property type="match status" value="1"/>
</dbReference>
<dbReference type="Pfam" id="PF00188">
    <property type="entry name" value="CAP"/>
    <property type="match status" value="1"/>
</dbReference>
<name>A0A015I3V9_RHIIW</name>
<dbReference type="InterPro" id="IPR014044">
    <property type="entry name" value="CAP_dom"/>
</dbReference>
<dbReference type="AlphaFoldDB" id="A0A015I3V9"/>
<accession>A0A015I3V9</accession>
<organism evidence="3 4">
    <name type="scientific">Rhizophagus irregularis (strain DAOM 197198w)</name>
    <name type="common">Glomus intraradices</name>
    <dbReference type="NCBI Taxonomy" id="1432141"/>
    <lineage>
        <taxon>Eukaryota</taxon>
        <taxon>Fungi</taxon>
        <taxon>Fungi incertae sedis</taxon>
        <taxon>Mucoromycota</taxon>
        <taxon>Glomeromycotina</taxon>
        <taxon>Glomeromycetes</taxon>
        <taxon>Glomerales</taxon>
        <taxon>Glomeraceae</taxon>
        <taxon>Rhizophagus</taxon>
    </lineage>
</organism>
<dbReference type="SMR" id="A0A015I3V9"/>
<dbReference type="PANTHER" id="PTHR31157">
    <property type="entry name" value="SCP DOMAIN-CONTAINING PROTEIN"/>
    <property type="match status" value="1"/>
</dbReference>
<dbReference type="CDD" id="cd05379">
    <property type="entry name" value="CAP_bacterial"/>
    <property type="match status" value="1"/>
</dbReference>
<protein>
    <recommendedName>
        <fullName evidence="2">SCP domain-containing protein</fullName>
    </recommendedName>
</protein>
<dbReference type="STRING" id="1432141.A0A015I3V9"/>
<feature type="domain" description="SCP" evidence="2">
    <location>
        <begin position="28"/>
        <end position="140"/>
    </location>
</feature>
<dbReference type="OrthoDB" id="568194at2759"/>
<sequence length="161" mass="17684">MVAIKLIFVFLVITTTALVTAFNPQLMLKLVNDERKKVGASPLTLDSKLTSAAQKHTDFMVKTDTLTHDDDAGSLGERIKAEGYNFSNAGENIAEGFGTNDEARVMKAWMGSSGHKANILNKAFTNLGVGFGGGKYWTQVFGKPLNSRKSKRFARKRLVRE</sequence>
<evidence type="ECO:0000259" key="2">
    <source>
        <dbReference type="Pfam" id="PF00188"/>
    </source>
</evidence>
<evidence type="ECO:0000313" key="4">
    <source>
        <dbReference type="Proteomes" id="UP000022910"/>
    </source>
</evidence>
<dbReference type="HOGENOM" id="CLU_048111_3_4_1"/>
<keyword evidence="1" id="KW-0732">Signal</keyword>
<dbReference type="EMBL" id="JEMT01029638">
    <property type="protein sequence ID" value="EXX51627.1"/>
    <property type="molecule type" value="Genomic_DNA"/>
</dbReference>
<feature type="chain" id="PRO_5001473700" description="SCP domain-containing protein" evidence="1">
    <location>
        <begin position="22"/>
        <end position="161"/>
    </location>
</feature>
<dbReference type="OMA" id="NIRACAE"/>
<dbReference type="SUPFAM" id="SSF55797">
    <property type="entry name" value="PR-1-like"/>
    <property type="match status" value="1"/>
</dbReference>
<evidence type="ECO:0000313" key="3">
    <source>
        <dbReference type="EMBL" id="EXX51627.1"/>
    </source>
</evidence>
<dbReference type="Proteomes" id="UP000022910">
    <property type="component" value="Unassembled WGS sequence"/>
</dbReference>